<feature type="transmembrane region" description="Helical" evidence="9">
    <location>
        <begin position="431"/>
        <end position="449"/>
    </location>
</feature>
<dbReference type="PANTHER" id="PTHR12147">
    <property type="entry name" value="METALLOPEPTIDASE M28 FAMILY MEMBER"/>
    <property type="match status" value="1"/>
</dbReference>
<dbReference type="PANTHER" id="PTHR12147:SF58">
    <property type="entry name" value="VACUOLAR MEMBRANE PROTEASE"/>
    <property type="match status" value="1"/>
</dbReference>
<evidence type="ECO:0000256" key="6">
    <source>
        <dbReference type="ARBA" id="ARBA00022989"/>
    </source>
</evidence>
<evidence type="ECO:0000256" key="1">
    <source>
        <dbReference type="ARBA" id="ARBA00003273"/>
    </source>
</evidence>
<keyword evidence="5" id="KW-0926">Vacuole</keyword>
<keyword evidence="9" id="KW-0812">Transmembrane</keyword>
<feature type="transmembrane region" description="Helical" evidence="9">
    <location>
        <begin position="478"/>
        <end position="495"/>
    </location>
</feature>
<protein>
    <recommendedName>
        <fullName evidence="4">Vacuolar membrane protease</fullName>
    </recommendedName>
    <alternativeName>
        <fullName evidence="8">FXNA-related family protease 1</fullName>
    </alternativeName>
</protein>
<accession>A0ABW4Y0Z4</accession>
<reference evidence="12" key="1">
    <citation type="journal article" date="2019" name="Int. J. Syst. Evol. Microbiol.">
        <title>The Global Catalogue of Microorganisms (GCM) 10K type strain sequencing project: providing services to taxonomists for standard genome sequencing and annotation.</title>
        <authorList>
            <consortium name="The Broad Institute Genomics Platform"/>
            <consortium name="The Broad Institute Genome Sequencing Center for Infectious Disease"/>
            <person name="Wu L."/>
            <person name="Ma J."/>
        </authorList>
    </citation>
    <scope>NUCLEOTIDE SEQUENCE [LARGE SCALE GENOMIC DNA]</scope>
    <source>
        <strain evidence="12">JCM 3389</strain>
    </source>
</reference>
<comment type="caution">
    <text evidence="11">The sequence shown here is derived from an EMBL/GenBank/DDBJ whole genome shotgun (WGS) entry which is preliminary data.</text>
</comment>
<keyword evidence="6 9" id="KW-1133">Transmembrane helix</keyword>
<proteinExistence type="inferred from homology"/>
<evidence type="ECO:0000256" key="7">
    <source>
        <dbReference type="ARBA" id="ARBA00023180"/>
    </source>
</evidence>
<dbReference type="InterPro" id="IPR045175">
    <property type="entry name" value="M28_fam"/>
</dbReference>
<feature type="transmembrane region" description="Helical" evidence="9">
    <location>
        <begin position="455"/>
        <end position="471"/>
    </location>
</feature>
<dbReference type="SUPFAM" id="SSF53187">
    <property type="entry name" value="Zn-dependent exopeptidases"/>
    <property type="match status" value="1"/>
</dbReference>
<evidence type="ECO:0000256" key="9">
    <source>
        <dbReference type="SAM" id="Phobius"/>
    </source>
</evidence>
<evidence type="ECO:0000259" key="10">
    <source>
        <dbReference type="Pfam" id="PF04389"/>
    </source>
</evidence>
<feature type="transmembrane region" description="Helical" evidence="9">
    <location>
        <begin position="398"/>
        <end position="419"/>
    </location>
</feature>
<keyword evidence="9" id="KW-0472">Membrane</keyword>
<comment type="function">
    <text evidence="1">May be involved in vacuolar sorting and osmoregulation.</text>
</comment>
<evidence type="ECO:0000256" key="8">
    <source>
        <dbReference type="ARBA" id="ARBA00031512"/>
    </source>
</evidence>
<evidence type="ECO:0000256" key="5">
    <source>
        <dbReference type="ARBA" id="ARBA00022554"/>
    </source>
</evidence>
<feature type="transmembrane region" description="Helical" evidence="9">
    <location>
        <begin position="507"/>
        <end position="525"/>
    </location>
</feature>
<feature type="transmembrane region" description="Helical" evidence="9">
    <location>
        <begin position="532"/>
        <end position="551"/>
    </location>
</feature>
<evidence type="ECO:0000256" key="2">
    <source>
        <dbReference type="ARBA" id="ARBA00004128"/>
    </source>
</evidence>
<gene>
    <name evidence="11" type="ORF">ACFSJE_12115</name>
</gene>
<evidence type="ECO:0000256" key="3">
    <source>
        <dbReference type="ARBA" id="ARBA00010918"/>
    </source>
</evidence>
<comment type="similarity">
    <text evidence="3">Belongs to the peptidase M28 family.</text>
</comment>
<evidence type="ECO:0000313" key="11">
    <source>
        <dbReference type="EMBL" id="MFD2100526.1"/>
    </source>
</evidence>
<sequence length="759" mass="86264">MKFSRTLALLLLFLAVYWSFKSLIPSYTPDGDLTQEKFSTDRALFHVKNLSIEPHGVGFSGHPRVRAYIIAELKKMGLETITQEGYTAGDWGNLSKATNVLARIKGSGNGKALLLLSHYDSSPHSSYGASDAGSGVATILEGIRAFLSENKTPKNDIIVLITDAEELGLNGADLFVNNHPWAKDVGLVLNFEARGSGGPSYMLIETNRGNGTLIKEFSKANPKYPVANSLAYSIYKMLPNDTDLTVFREDGDIEGFNFAFIDDHFDYHTALDNYDRLDRTSLAHQGSYLMPLLHYFSEADLDNLKSLNDYVYFNLPFFRLVSYPFDWIWPMFGLAVLAFLLLLFDGFRKKKLQLKDIFKGFIPVLLTLVINGILGYFCWTFITWWYPGFKDMLHGFTYNGHTYIVVYVMLSLSVCFWMYHQFRKTTTPNLLVAPILIWIIICGLVAYYLPGASFFVVPLFGLLAAFMVVINQEEPNPFLMVFLALPAIFLYAPFIKMFPVGLGLKMMIAATLFTTLLFFLVLPFFGQLKNKITFAYLFLFLFMVFGISSHLDSDFNEERPKPSSLLYVYNADDDSAIWATYDQLLIGWNGQFLGNEKRVPGPEEYKTLSSKYATKLTYIADTQKKDIPLPWIDKVKDTVVGENRIIEVCVTPKRNVNRLDVYTNSVPLNAASVNRLELSDEFLQKRRNKLITHYITNNDYTELELSFPKDSVLELSFYEASNDLLSHKDFSVPKRPETSIPMPFVLNDAILTIKTLRFD</sequence>
<comment type="subcellular location">
    <subcellularLocation>
        <location evidence="2">Vacuole membrane</location>
        <topology evidence="2">Multi-pass membrane protein</topology>
    </subcellularLocation>
</comment>
<dbReference type="Gene3D" id="3.40.630.10">
    <property type="entry name" value="Zn peptidases"/>
    <property type="match status" value="1"/>
</dbReference>
<name>A0ABW4Y0Z4_9FLAO</name>
<dbReference type="Pfam" id="PF04389">
    <property type="entry name" value="Peptidase_M28"/>
    <property type="match status" value="1"/>
</dbReference>
<keyword evidence="7" id="KW-0325">Glycoprotein</keyword>
<dbReference type="EMBL" id="JBHUHU010000003">
    <property type="protein sequence ID" value="MFD2100526.1"/>
    <property type="molecule type" value="Genomic_DNA"/>
</dbReference>
<feature type="domain" description="Peptidase M28" evidence="10">
    <location>
        <begin position="99"/>
        <end position="288"/>
    </location>
</feature>
<dbReference type="Proteomes" id="UP001597342">
    <property type="component" value="Unassembled WGS sequence"/>
</dbReference>
<evidence type="ECO:0000313" key="12">
    <source>
        <dbReference type="Proteomes" id="UP001597342"/>
    </source>
</evidence>
<dbReference type="RefSeq" id="WP_379831232.1">
    <property type="nucleotide sequence ID" value="NZ_JBHUHU010000003.1"/>
</dbReference>
<feature type="transmembrane region" description="Helical" evidence="9">
    <location>
        <begin position="327"/>
        <end position="344"/>
    </location>
</feature>
<keyword evidence="12" id="KW-1185">Reference proteome</keyword>
<dbReference type="InterPro" id="IPR007484">
    <property type="entry name" value="Peptidase_M28"/>
</dbReference>
<evidence type="ECO:0000256" key="4">
    <source>
        <dbReference type="ARBA" id="ARBA00017435"/>
    </source>
</evidence>
<feature type="transmembrane region" description="Helical" evidence="9">
    <location>
        <begin position="364"/>
        <end position="386"/>
    </location>
</feature>
<organism evidence="11 12">
    <name type="scientific">Flagellimonas iocasae</name>
    <dbReference type="NCBI Taxonomy" id="2055905"/>
    <lineage>
        <taxon>Bacteria</taxon>
        <taxon>Pseudomonadati</taxon>
        <taxon>Bacteroidota</taxon>
        <taxon>Flavobacteriia</taxon>
        <taxon>Flavobacteriales</taxon>
        <taxon>Flavobacteriaceae</taxon>
        <taxon>Flagellimonas</taxon>
    </lineage>
</organism>